<sequence>MSIKNLVLAASASLVLVSSAGAAFADPYIQKENRDQYAVSAQGSLIPTSQAAAAREAQKLARPSAFGTPGPYYAAEKPFQDGNPHWGPAEDADQN</sequence>
<keyword evidence="2" id="KW-0732">Signal</keyword>
<feature type="signal peptide" evidence="2">
    <location>
        <begin position="1"/>
        <end position="25"/>
    </location>
</feature>
<organism evidence="3 4">
    <name type="scientific">Xanthobacter autotrophicus</name>
    <dbReference type="NCBI Taxonomy" id="280"/>
    <lineage>
        <taxon>Bacteria</taxon>
        <taxon>Pseudomonadati</taxon>
        <taxon>Pseudomonadota</taxon>
        <taxon>Alphaproteobacteria</taxon>
        <taxon>Hyphomicrobiales</taxon>
        <taxon>Xanthobacteraceae</taxon>
        <taxon>Xanthobacter</taxon>
    </lineage>
</organism>
<dbReference type="OrthoDB" id="8469630at2"/>
<comment type="caution">
    <text evidence="3">The sequence shown here is derived from an EMBL/GenBank/DDBJ whole genome shotgun (WGS) entry which is preliminary data.</text>
</comment>
<dbReference type="Proteomes" id="UP000305131">
    <property type="component" value="Unassembled WGS sequence"/>
</dbReference>
<evidence type="ECO:0000256" key="1">
    <source>
        <dbReference type="SAM" id="MobiDB-lite"/>
    </source>
</evidence>
<reference evidence="3 4" key="1">
    <citation type="submission" date="2019-05" db="EMBL/GenBank/DDBJ databases">
        <authorList>
            <person name="Zhou X."/>
        </authorList>
    </citation>
    <scope>NUCLEOTIDE SEQUENCE [LARGE SCALE GENOMIC DNA]</scope>
    <source>
        <strain evidence="3 4">DSM 432</strain>
    </source>
</reference>
<evidence type="ECO:0000313" key="3">
    <source>
        <dbReference type="EMBL" id="TLX44584.1"/>
    </source>
</evidence>
<protein>
    <recommendedName>
        <fullName evidence="5">DUF4148 domain-containing protein</fullName>
    </recommendedName>
</protein>
<name>A0A6C1KMX5_XANAU</name>
<dbReference type="EMBL" id="VAUP01000005">
    <property type="protein sequence ID" value="TLX44584.1"/>
    <property type="molecule type" value="Genomic_DNA"/>
</dbReference>
<feature type="region of interest" description="Disordered" evidence="1">
    <location>
        <begin position="71"/>
        <end position="95"/>
    </location>
</feature>
<proteinExistence type="predicted"/>
<feature type="chain" id="PRO_5025556957" description="DUF4148 domain-containing protein" evidence="2">
    <location>
        <begin position="26"/>
        <end position="95"/>
    </location>
</feature>
<dbReference type="GeneID" id="95772232"/>
<accession>A0A6C1KMX5</accession>
<evidence type="ECO:0008006" key="5">
    <source>
        <dbReference type="Google" id="ProtNLM"/>
    </source>
</evidence>
<dbReference type="RefSeq" id="WP_138397861.1">
    <property type="nucleotide sequence ID" value="NZ_JBAFVI010000011.1"/>
</dbReference>
<gene>
    <name evidence="3" type="ORF">FBQ73_02015</name>
</gene>
<evidence type="ECO:0000256" key="2">
    <source>
        <dbReference type="SAM" id="SignalP"/>
    </source>
</evidence>
<dbReference type="AlphaFoldDB" id="A0A6C1KMX5"/>
<evidence type="ECO:0000313" key="4">
    <source>
        <dbReference type="Proteomes" id="UP000305131"/>
    </source>
</evidence>